<accession>A0A4Y8L430</accession>
<feature type="transmembrane region" description="Helical" evidence="1">
    <location>
        <begin position="135"/>
        <end position="153"/>
    </location>
</feature>
<keyword evidence="4" id="KW-1185">Reference proteome</keyword>
<keyword evidence="1" id="KW-0812">Transmembrane</keyword>
<feature type="domain" description="CAAX prenyl protease 2/Lysostaphin resistance protein A-like" evidence="2">
    <location>
        <begin position="54"/>
        <end position="149"/>
    </location>
</feature>
<dbReference type="GO" id="GO:0008237">
    <property type="term" value="F:metallopeptidase activity"/>
    <property type="evidence" value="ECO:0007669"/>
    <property type="project" value="UniProtKB-KW"/>
</dbReference>
<dbReference type="GO" id="GO:0080120">
    <property type="term" value="P:CAAX-box protein maturation"/>
    <property type="evidence" value="ECO:0007669"/>
    <property type="project" value="UniProtKB-ARBA"/>
</dbReference>
<proteinExistence type="predicted"/>
<keyword evidence="1" id="KW-1133">Transmembrane helix</keyword>
<sequence length="157" mass="17955">MRVIYRFLLSMPQWGITPLFFLLLLFIPNMIGNVIITFVPSLSDISNIPELDSFYLKVIMVLIVAPILETIVFQLILFSILKYILHLRTIAILALSSIIFGVVHCYNVLYIIVACVAGFLFMFLFIILNKRNLHPLLITILVHFLLNAITAVYDAQI</sequence>
<feature type="transmembrane region" description="Helical" evidence="1">
    <location>
        <begin position="109"/>
        <end position="128"/>
    </location>
</feature>
<keyword evidence="3" id="KW-0482">Metalloprotease</keyword>
<dbReference type="EMBL" id="SOML01000004">
    <property type="protein sequence ID" value="TFD96828.1"/>
    <property type="molecule type" value="Genomic_DNA"/>
</dbReference>
<feature type="transmembrane region" description="Helical" evidence="1">
    <location>
        <begin position="54"/>
        <end position="78"/>
    </location>
</feature>
<keyword evidence="3" id="KW-0378">Hydrolase</keyword>
<evidence type="ECO:0000256" key="1">
    <source>
        <dbReference type="SAM" id="Phobius"/>
    </source>
</evidence>
<feature type="transmembrane region" description="Helical" evidence="1">
    <location>
        <begin position="20"/>
        <end position="42"/>
    </location>
</feature>
<dbReference type="GO" id="GO:0006508">
    <property type="term" value="P:proteolysis"/>
    <property type="evidence" value="ECO:0007669"/>
    <property type="project" value="UniProtKB-KW"/>
</dbReference>
<keyword evidence="1" id="KW-0472">Membrane</keyword>
<dbReference type="Proteomes" id="UP000297861">
    <property type="component" value="Unassembled WGS sequence"/>
</dbReference>
<reference evidence="3 4" key="1">
    <citation type="submission" date="2019-03" db="EMBL/GenBank/DDBJ databases">
        <title>San Antonio Military Medical Center submission to MRSN (WRAIR), pending publication.</title>
        <authorList>
            <person name="Blyth D.M."/>
            <person name="Mccarthy S.L."/>
            <person name="Schall S.E."/>
            <person name="Stam J.A."/>
            <person name="Ong A.C."/>
            <person name="Mcgann P.T."/>
        </authorList>
    </citation>
    <scope>NUCLEOTIDE SEQUENCE [LARGE SCALE GENOMIC DNA]</scope>
    <source>
        <strain evidence="3 4">MRSN571793</strain>
    </source>
</reference>
<dbReference type="AlphaFoldDB" id="A0A4Y8L430"/>
<dbReference type="Pfam" id="PF02517">
    <property type="entry name" value="Rce1-like"/>
    <property type="match status" value="1"/>
</dbReference>
<evidence type="ECO:0000313" key="3">
    <source>
        <dbReference type="EMBL" id="TFD96828.1"/>
    </source>
</evidence>
<comment type="caution">
    <text evidence="3">The sequence shown here is derived from an EMBL/GenBank/DDBJ whole genome shotgun (WGS) entry which is preliminary data.</text>
</comment>
<evidence type="ECO:0000313" key="4">
    <source>
        <dbReference type="Proteomes" id="UP000297861"/>
    </source>
</evidence>
<keyword evidence="3" id="KW-0645">Protease</keyword>
<evidence type="ECO:0000259" key="2">
    <source>
        <dbReference type="Pfam" id="PF02517"/>
    </source>
</evidence>
<gene>
    <name evidence="3" type="ORF">E2605_08395</name>
</gene>
<dbReference type="InterPro" id="IPR003675">
    <property type="entry name" value="Rce1/LyrA-like_dom"/>
</dbReference>
<dbReference type="OrthoDB" id="9103245at2"/>
<protein>
    <submittedName>
        <fullName evidence="3">CPBP family intramembrane metalloprotease</fullName>
    </submittedName>
</protein>
<organism evidence="3 4">
    <name type="scientific">Dysgonomonas capnocytophagoides</name>
    <dbReference type="NCBI Taxonomy" id="45254"/>
    <lineage>
        <taxon>Bacteria</taxon>
        <taxon>Pseudomonadati</taxon>
        <taxon>Bacteroidota</taxon>
        <taxon>Bacteroidia</taxon>
        <taxon>Bacteroidales</taxon>
        <taxon>Dysgonomonadaceae</taxon>
        <taxon>Dysgonomonas</taxon>
    </lineage>
</organism>
<dbReference type="GO" id="GO:0004175">
    <property type="term" value="F:endopeptidase activity"/>
    <property type="evidence" value="ECO:0007669"/>
    <property type="project" value="UniProtKB-ARBA"/>
</dbReference>
<feature type="transmembrane region" description="Helical" evidence="1">
    <location>
        <begin position="85"/>
        <end position="103"/>
    </location>
</feature>
<name>A0A4Y8L430_9BACT</name>